<evidence type="ECO:0000256" key="1">
    <source>
        <dbReference type="ARBA" id="ARBA00004370"/>
    </source>
</evidence>
<feature type="transmembrane region" description="Helical" evidence="3">
    <location>
        <begin position="263"/>
        <end position="287"/>
    </location>
</feature>
<dbReference type="EMBL" id="JAFBCV010000005">
    <property type="protein sequence ID" value="MBM7838732.1"/>
    <property type="molecule type" value="Genomic_DNA"/>
</dbReference>
<reference evidence="5" key="1">
    <citation type="submission" date="2021-01" db="EMBL/GenBank/DDBJ databases">
        <title>Genomic Encyclopedia of Type Strains, Phase IV (KMG-IV): sequencing the most valuable type-strain genomes for metagenomic binning, comparative biology and taxonomic classification.</title>
        <authorList>
            <person name="Goeker M."/>
        </authorList>
    </citation>
    <scope>NUCLEOTIDE SEQUENCE</scope>
    <source>
        <strain evidence="5">DSM 21943</strain>
    </source>
</reference>
<sequence length="350" mass="39944">MEQRLNWIDVAKGLGILLVVMSHAPMNPELKAFLFAFHMPLFFYLSGAVFRPKSISTWSFIKKKARSLLLPYFFFSALSYVFWYFIVRHFSFSPGEGVNPVDPLSGILISTPENYGLTYNPAIWFLTCLFVVELVFFLYHKVSKGQGLWFFILFIGVAGYATTFLEYALPWNGFVALTALVFYGLGYKTKQIWSSLSWRMTIPVVTVLFLLVYTVQSLNAERIDMRANIIGDGFYFYLAALIGITAFLLFVQKIDHSRSLLFLGKNSIVILVLHMPILNVVRAVFHYGLGIDLSVANTLPWTILFTATTVLLTIPFIFLFNRFPWFLGKPPKQTNDAPQKAFHLQKKAAL</sequence>
<feature type="transmembrane region" description="Helical" evidence="3">
    <location>
        <begin position="196"/>
        <end position="214"/>
    </location>
</feature>
<keyword evidence="6" id="KW-1185">Reference proteome</keyword>
<dbReference type="Proteomes" id="UP001179280">
    <property type="component" value="Unassembled WGS sequence"/>
</dbReference>
<keyword evidence="3" id="KW-0472">Membrane</keyword>
<feature type="transmembrane region" description="Helical" evidence="3">
    <location>
        <begin position="32"/>
        <end position="50"/>
    </location>
</feature>
<protein>
    <submittedName>
        <fullName evidence="5">Fucose 4-O-acetylase-like acetyltransferase</fullName>
    </submittedName>
</protein>
<feature type="transmembrane region" description="Helical" evidence="3">
    <location>
        <begin position="234"/>
        <end position="251"/>
    </location>
</feature>
<comment type="subcellular location">
    <subcellularLocation>
        <location evidence="1">Membrane</location>
    </subcellularLocation>
</comment>
<evidence type="ECO:0000256" key="2">
    <source>
        <dbReference type="ARBA" id="ARBA00007400"/>
    </source>
</evidence>
<gene>
    <name evidence="5" type="ORF">JOC54_001991</name>
</gene>
<keyword evidence="3" id="KW-0812">Transmembrane</keyword>
<dbReference type="Pfam" id="PF01757">
    <property type="entry name" value="Acyl_transf_3"/>
    <property type="match status" value="1"/>
</dbReference>
<evidence type="ECO:0000259" key="4">
    <source>
        <dbReference type="Pfam" id="PF01757"/>
    </source>
</evidence>
<dbReference type="RefSeq" id="WP_204465977.1">
    <property type="nucleotide sequence ID" value="NZ_JAFBCV010000005.1"/>
</dbReference>
<feature type="transmembrane region" description="Helical" evidence="3">
    <location>
        <begin position="147"/>
        <end position="165"/>
    </location>
</feature>
<keyword evidence="3" id="KW-1133">Transmembrane helix</keyword>
<feature type="transmembrane region" description="Helical" evidence="3">
    <location>
        <begin position="70"/>
        <end position="87"/>
    </location>
</feature>
<accession>A0ABS2STB4</accession>
<feature type="domain" description="Acyltransferase 3" evidence="4">
    <location>
        <begin position="6"/>
        <end position="316"/>
    </location>
</feature>
<evidence type="ECO:0000313" key="5">
    <source>
        <dbReference type="EMBL" id="MBM7838732.1"/>
    </source>
</evidence>
<dbReference type="InterPro" id="IPR052734">
    <property type="entry name" value="Nod_factor_acetyltransferase"/>
</dbReference>
<feature type="transmembrane region" description="Helical" evidence="3">
    <location>
        <begin position="299"/>
        <end position="320"/>
    </location>
</feature>
<evidence type="ECO:0000313" key="6">
    <source>
        <dbReference type="Proteomes" id="UP001179280"/>
    </source>
</evidence>
<name>A0ABS2STB4_9BACI</name>
<dbReference type="PANTHER" id="PTHR37312">
    <property type="entry name" value="MEMBRANE-BOUND ACYLTRANSFERASE YKRP-RELATED"/>
    <property type="match status" value="1"/>
</dbReference>
<feature type="transmembrane region" description="Helical" evidence="3">
    <location>
        <begin position="122"/>
        <end position="140"/>
    </location>
</feature>
<comment type="similarity">
    <text evidence="2">Belongs to the acyltransferase 3 family.</text>
</comment>
<dbReference type="PANTHER" id="PTHR37312:SF1">
    <property type="entry name" value="MEMBRANE-BOUND ACYLTRANSFERASE YKRP-RELATED"/>
    <property type="match status" value="1"/>
</dbReference>
<proteinExistence type="inferred from homology"/>
<evidence type="ECO:0000256" key="3">
    <source>
        <dbReference type="SAM" id="Phobius"/>
    </source>
</evidence>
<organism evidence="5 6">
    <name type="scientific">Shouchella xiaoxiensis</name>
    <dbReference type="NCBI Taxonomy" id="766895"/>
    <lineage>
        <taxon>Bacteria</taxon>
        <taxon>Bacillati</taxon>
        <taxon>Bacillota</taxon>
        <taxon>Bacilli</taxon>
        <taxon>Bacillales</taxon>
        <taxon>Bacillaceae</taxon>
        <taxon>Shouchella</taxon>
    </lineage>
</organism>
<comment type="caution">
    <text evidence="5">The sequence shown here is derived from an EMBL/GenBank/DDBJ whole genome shotgun (WGS) entry which is preliminary data.</text>
</comment>
<feature type="transmembrane region" description="Helical" evidence="3">
    <location>
        <begin position="171"/>
        <end position="189"/>
    </location>
</feature>
<dbReference type="InterPro" id="IPR002656">
    <property type="entry name" value="Acyl_transf_3_dom"/>
</dbReference>